<dbReference type="GO" id="GO:0008982">
    <property type="term" value="F:protein-N(PI)-phosphohistidine-sugar phosphotransferase activity"/>
    <property type="evidence" value="ECO:0007669"/>
    <property type="project" value="InterPro"/>
</dbReference>
<protein>
    <submittedName>
        <fullName evidence="9">Transcription antiterminator</fullName>
    </submittedName>
</protein>
<dbReference type="SUPFAM" id="SSF52794">
    <property type="entry name" value="PTS system IIB component-like"/>
    <property type="match status" value="1"/>
</dbReference>
<dbReference type="PANTHER" id="PTHR30185:SF18">
    <property type="entry name" value="TRANSCRIPTIONAL REGULATOR MTLR"/>
    <property type="match status" value="1"/>
</dbReference>
<dbReference type="Gene3D" id="3.40.930.10">
    <property type="entry name" value="Mannitol-specific EII, Chain A"/>
    <property type="match status" value="1"/>
</dbReference>
<dbReference type="PROSITE" id="PS51094">
    <property type="entry name" value="PTS_EIIA_TYPE_2"/>
    <property type="match status" value="1"/>
</dbReference>
<keyword evidence="5" id="KW-0804">Transcription</keyword>
<reference evidence="9 10" key="1">
    <citation type="submission" date="2019-09" db="EMBL/GenBank/DDBJ databases">
        <authorList>
            <person name="Valk L.C."/>
        </authorList>
    </citation>
    <scope>NUCLEOTIDE SEQUENCE [LARGE SCALE GENOMIC DNA]</scope>
    <source>
        <strain evidence="9">GalUA</strain>
    </source>
</reference>
<dbReference type="Pfam" id="PF05043">
    <property type="entry name" value="Mga"/>
    <property type="match status" value="1"/>
</dbReference>
<dbReference type="EMBL" id="WAGX01000005">
    <property type="protein sequence ID" value="KAB1437960.1"/>
    <property type="molecule type" value="Genomic_DNA"/>
</dbReference>
<name>A0A7V7UBH2_9FIRM</name>
<evidence type="ECO:0000313" key="10">
    <source>
        <dbReference type="Proteomes" id="UP000461768"/>
    </source>
</evidence>
<dbReference type="InterPro" id="IPR036390">
    <property type="entry name" value="WH_DNA-bd_sf"/>
</dbReference>
<proteinExistence type="predicted"/>
<dbReference type="OrthoDB" id="3175596at2"/>
<dbReference type="PANTHER" id="PTHR30185">
    <property type="entry name" value="CRYPTIC BETA-GLUCOSIDE BGL OPERON ANTITERMINATOR"/>
    <property type="match status" value="1"/>
</dbReference>
<evidence type="ECO:0000259" key="6">
    <source>
        <dbReference type="PROSITE" id="PS51094"/>
    </source>
</evidence>
<dbReference type="Gene3D" id="3.40.50.2300">
    <property type="match status" value="1"/>
</dbReference>
<keyword evidence="10" id="KW-1185">Reference proteome</keyword>
<keyword evidence="4" id="KW-0010">Activator</keyword>
<dbReference type="GO" id="GO:0009401">
    <property type="term" value="P:phosphoenolpyruvate-dependent sugar phosphotransferase system"/>
    <property type="evidence" value="ECO:0007669"/>
    <property type="project" value="InterPro"/>
</dbReference>
<feature type="domain" description="PTS EIIA type-2" evidence="6">
    <location>
        <begin position="542"/>
        <end position="687"/>
    </location>
</feature>
<dbReference type="SUPFAM" id="SSF55804">
    <property type="entry name" value="Phoshotransferase/anion transport protein"/>
    <property type="match status" value="1"/>
</dbReference>
<dbReference type="Pfam" id="PF00359">
    <property type="entry name" value="PTS_EIIA_2"/>
    <property type="match status" value="1"/>
</dbReference>
<keyword evidence="1" id="KW-0808">Transferase</keyword>
<dbReference type="InterPro" id="IPR007737">
    <property type="entry name" value="Mga_HTH"/>
</dbReference>
<feature type="domain" description="PTS EIIB type-2" evidence="7">
    <location>
        <begin position="430"/>
        <end position="519"/>
    </location>
</feature>
<reference evidence="9 10" key="2">
    <citation type="submission" date="2020-02" db="EMBL/GenBank/DDBJ databases">
        <title>Candidatus Galacturonibacter soehngenii shows hetero-acetogenic catabolism of galacturonic acid but lacks a canonical carbon monoxide dehydrogenase/acetyl-CoA synthase complex.</title>
        <authorList>
            <person name="Diender M."/>
            <person name="Stouten G.R."/>
            <person name="Petersen J.F."/>
            <person name="Nielsen P.H."/>
            <person name="Dueholm M.S."/>
            <person name="Pronk J.T."/>
            <person name="Van Loosdrecht M.C.M."/>
        </authorList>
    </citation>
    <scope>NUCLEOTIDE SEQUENCE [LARGE SCALE GENOMIC DNA]</scope>
    <source>
        <strain evidence="9">GalUA</strain>
    </source>
</reference>
<dbReference type="InterPro" id="IPR050661">
    <property type="entry name" value="BglG_antiterminators"/>
</dbReference>
<dbReference type="InterPro" id="IPR011608">
    <property type="entry name" value="PRD"/>
</dbReference>
<dbReference type="Pfam" id="PF00874">
    <property type="entry name" value="PRD"/>
    <property type="match status" value="2"/>
</dbReference>
<dbReference type="InterPro" id="IPR013011">
    <property type="entry name" value="PTS_EIIB_2"/>
</dbReference>
<feature type="domain" description="PRD" evidence="8">
    <location>
        <begin position="316"/>
        <end position="423"/>
    </location>
</feature>
<dbReference type="Gene3D" id="1.10.10.10">
    <property type="entry name" value="Winged helix-like DNA-binding domain superfamily/Winged helix DNA-binding domain"/>
    <property type="match status" value="1"/>
</dbReference>
<organism evidence="9 10">
    <name type="scientific">Candidatus Galacturonatibacter soehngenii</name>
    <dbReference type="NCBI Taxonomy" id="2307010"/>
    <lineage>
        <taxon>Bacteria</taxon>
        <taxon>Bacillati</taxon>
        <taxon>Bacillota</taxon>
        <taxon>Clostridia</taxon>
        <taxon>Lachnospirales</taxon>
        <taxon>Lachnospiraceae</taxon>
        <taxon>Candidatus Galacturonatibacter</taxon>
    </lineage>
</organism>
<evidence type="ECO:0000256" key="5">
    <source>
        <dbReference type="ARBA" id="ARBA00023163"/>
    </source>
</evidence>
<comment type="caution">
    <text evidence="9">The sequence shown here is derived from an EMBL/GenBank/DDBJ whole genome shotgun (WGS) entry which is preliminary data.</text>
</comment>
<evidence type="ECO:0000259" key="7">
    <source>
        <dbReference type="PROSITE" id="PS51099"/>
    </source>
</evidence>
<dbReference type="RefSeq" id="WP_151144626.1">
    <property type="nucleotide sequence ID" value="NZ_WAGX01000005.1"/>
</dbReference>
<dbReference type="AlphaFoldDB" id="A0A7V7UBH2"/>
<evidence type="ECO:0000256" key="4">
    <source>
        <dbReference type="ARBA" id="ARBA00023159"/>
    </source>
</evidence>
<evidence type="ECO:0000256" key="2">
    <source>
        <dbReference type="ARBA" id="ARBA00022737"/>
    </source>
</evidence>
<evidence type="ECO:0000256" key="3">
    <source>
        <dbReference type="ARBA" id="ARBA00023015"/>
    </source>
</evidence>
<keyword evidence="3" id="KW-0805">Transcription regulation</keyword>
<evidence type="ECO:0000259" key="8">
    <source>
        <dbReference type="PROSITE" id="PS51372"/>
    </source>
</evidence>
<dbReference type="InterPro" id="IPR036388">
    <property type="entry name" value="WH-like_DNA-bd_sf"/>
</dbReference>
<dbReference type="PROSITE" id="PS51372">
    <property type="entry name" value="PRD_2"/>
    <property type="match status" value="2"/>
</dbReference>
<dbReference type="CDD" id="cd05568">
    <property type="entry name" value="PTS_IIB_bgl_like"/>
    <property type="match status" value="1"/>
</dbReference>
<feature type="domain" description="PRD" evidence="8">
    <location>
        <begin position="199"/>
        <end position="307"/>
    </location>
</feature>
<dbReference type="Proteomes" id="UP000461768">
    <property type="component" value="Unassembled WGS sequence"/>
</dbReference>
<gene>
    <name evidence="9" type="ORF">F7O84_10265</name>
</gene>
<dbReference type="InterPro" id="IPR002178">
    <property type="entry name" value="PTS_EIIA_type-2_dom"/>
</dbReference>
<dbReference type="InterPro" id="IPR016152">
    <property type="entry name" value="PTrfase/Anion_transptr"/>
</dbReference>
<keyword evidence="2" id="KW-0677">Repeat</keyword>
<evidence type="ECO:0000256" key="1">
    <source>
        <dbReference type="ARBA" id="ARBA00022679"/>
    </source>
</evidence>
<accession>A0A7V7UBH2</accession>
<dbReference type="PROSITE" id="PS51099">
    <property type="entry name" value="PTS_EIIB_TYPE_2"/>
    <property type="match status" value="1"/>
</dbReference>
<dbReference type="InterPro" id="IPR036634">
    <property type="entry name" value="PRD_sf"/>
</dbReference>
<dbReference type="SUPFAM" id="SSF46785">
    <property type="entry name" value="Winged helix' DNA-binding domain"/>
    <property type="match status" value="1"/>
</dbReference>
<dbReference type="GO" id="GO:0006355">
    <property type="term" value="P:regulation of DNA-templated transcription"/>
    <property type="evidence" value="ECO:0007669"/>
    <property type="project" value="InterPro"/>
</dbReference>
<sequence length="699" mass="81543">MILSQRLIQIFTILLNEDKVVSVKKLADDVKVSKRTVQRELDNTQGFLKKYGLSLNTKAGTGIWMEGEEDSKKQLLKELQSKETFDYIDKEKRRNGLILEVLKDREPKKLYYYRNIFGVSEATISNDMEAIEYWFKRFDLTLIRKQGYGVALEGSEKNYRLAVKSFIDENSDTDDFKVAIEEKKLEVLEDYYKKENKGIFQLIDYEVLKQVMLCLKQVTDKKLTRFTNESYYSLIMHITIAIMRIKSQEFIEEDSKTWNQFLYHEDHQLAYRIAESLERIFAVKIPKGEIAYILLHVSGAKIQSANIEEEYEKDVAVREELLELINEITDIYDPQIAYDLKQDEEFILGLLAHLKPTFFRLKNRLSISNPLLSQIQVAYAKTYESCLRVGDYIEKKYGFLVPKDEIGYLTMHFGAAEVRLLDRKESLRKVNIGIICASGIGISRLMHSQLKNFLKDRVQIYTYGQRDLTPGVLKNLDFIISNIELGDTKADILKVSEILSETELTMIEDKVTFYSKTSNNNHGEGEFSRQLEHINICINQIKGIIKDFQFMKVSESIYFEELLVAISEKISPFNRNRLQIQEDIMRREKISSQMIPEYGFALLHSRTKGVVKPNFSVCVTKDRTYFADPYFKGVKAVVIMLIPEDEQTAINSDIMGCLSSQLIENKEFLHLVFQGEKEELKECLERILRQYFKQYLEFI</sequence>
<dbReference type="Gene3D" id="1.10.1790.10">
    <property type="entry name" value="PRD domain"/>
    <property type="match status" value="2"/>
</dbReference>
<dbReference type="InterPro" id="IPR036095">
    <property type="entry name" value="PTS_EIIB-like_sf"/>
</dbReference>
<dbReference type="SUPFAM" id="SSF63520">
    <property type="entry name" value="PTS-regulatory domain, PRD"/>
    <property type="match status" value="2"/>
</dbReference>
<evidence type="ECO:0000313" key="9">
    <source>
        <dbReference type="EMBL" id="KAB1437960.1"/>
    </source>
</evidence>